<protein>
    <submittedName>
        <fullName evidence="3">Transcription elognation factor Eaf</fullName>
    </submittedName>
</protein>
<evidence type="ECO:0000259" key="2">
    <source>
        <dbReference type="Pfam" id="PF09816"/>
    </source>
</evidence>
<feature type="compositionally biased region" description="Acidic residues" evidence="1">
    <location>
        <begin position="184"/>
        <end position="194"/>
    </location>
</feature>
<feature type="region of interest" description="Disordered" evidence="1">
    <location>
        <begin position="127"/>
        <end position="588"/>
    </location>
</feature>
<sequence>MGSSQPAEPSAPLNPHQNVHYTIKLSDRITNPSQGQSRFKTVKFNHKPKATANVRTTTIKPAATGDGHFDLCIRDKESANSTKASTYEYTGQRRELSKTYVLVFDEGSKTATLEPLDETYAFNLKSAPWEKDPAKLAEQYQQVRPRREKPDRQADAVNDDAGDLFSDGSDSGRSVVESMFGDGPSDDDEPDEGNPFDFRNFLKDAEQSEGFASPASHSGTPLRTTTTTTSTTTAAPPAARSTPLSQTDRSKAKQTLKPAPKPAVKQQSTATPASRKRKTPEPEQAAAKPKDKASTTTSASATAPATTTTKTTTKPQPTPAIRLDRRASTRPTDPALSSSAPASAPTATGPVSTQSSSRTSREPTPDDDDEDDDDAFGGLEIDWGGSDQSGGRGRGRGPRRSIALAFEHGVTGDGPVSLRSAADSASPNSRLHTPSLRATAKHAPDVIDFDVGGVSEEDEDEDEDGVHRQQQRAGGHQTVHHERGQEVDEEEEDDGQEVDEEGYAEDDEDADGDVDPLTLGSPATDTLHQQQQQHQHQQVELGGGDGEEEDDGGDDLEDDFEAEMAQALASAAEEDAVQHEESEESEEE</sequence>
<feature type="compositionally biased region" description="Low complexity" evidence="1">
    <location>
        <begin position="294"/>
        <end position="315"/>
    </location>
</feature>
<dbReference type="EMBL" id="AHHD01000462">
    <property type="protein sequence ID" value="EKG11985.1"/>
    <property type="molecule type" value="Genomic_DNA"/>
</dbReference>
<feature type="compositionally biased region" description="Acidic residues" evidence="1">
    <location>
        <begin position="365"/>
        <end position="375"/>
    </location>
</feature>
<comment type="caution">
    <text evidence="3">The sequence shown here is derived from an EMBL/GenBank/DDBJ whole genome shotgun (WGS) entry which is preliminary data.</text>
</comment>
<dbReference type="Proteomes" id="UP000007129">
    <property type="component" value="Unassembled WGS sequence"/>
</dbReference>
<dbReference type="VEuPathDB" id="FungiDB:MPH_10880"/>
<feature type="compositionally biased region" description="Acidic residues" evidence="1">
    <location>
        <begin position="545"/>
        <end position="562"/>
    </location>
</feature>
<dbReference type="AlphaFoldDB" id="K2S5L8"/>
<organism evidence="3 4">
    <name type="scientific">Macrophomina phaseolina (strain MS6)</name>
    <name type="common">Charcoal rot fungus</name>
    <dbReference type="NCBI Taxonomy" id="1126212"/>
    <lineage>
        <taxon>Eukaryota</taxon>
        <taxon>Fungi</taxon>
        <taxon>Dikarya</taxon>
        <taxon>Ascomycota</taxon>
        <taxon>Pezizomycotina</taxon>
        <taxon>Dothideomycetes</taxon>
        <taxon>Dothideomycetes incertae sedis</taxon>
        <taxon>Botryosphaeriales</taxon>
        <taxon>Botryosphaeriaceae</taxon>
        <taxon>Macrophomina</taxon>
    </lineage>
</organism>
<feature type="compositionally biased region" description="Acidic residues" evidence="1">
    <location>
        <begin position="487"/>
        <end position="514"/>
    </location>
</feature>
<dbReference type="InParanoid" id="K2S5L8"/>
<dbReference type="STRING" id="1126212.K2S5L8"/>
<accession>K2S5L8</accession>
<dbReference type="OrthoDB" id="125903at2759"/>
<proteinExistence type="predicted"/>
<feature type="compositionally biased region" description="Low complexity" evidence="1">
    <location>
        <begin position="528"/>
        <end position="540"/>
    </location>
</feature>
<feature type="compositionally biased region" description="Low complexity" evidence="1">
    <location>
        <begin position="220"/>
        <end position="244"/>
    </location>
</feature>
<evidence type="ECO:0000313" key="3">
    <source>
        <dbReference type="EMBL" id="EKG11985.1"/>
    </source>
</evidence>
<feature type="domain" description="Transcription elongation factor Eaf N-terminal" evidence="2">
    <location>
        <begin position="21"/>
        <end position="128"/>
    </location>
</feature>
<feature type="compositionally biased region" description="Polar residues" evidence="1">
    <location>
        <begin position="423"/>
        <end position="432"/>
    </location>
</feature>
<name>K2S5L8_MACPH</name>
<reference evidence="3 4" key="1">
    <citation type="journal article" date="2012" name="BMC Genomics">
        <title>Tools to kill: Genome of one of the most destructive plant pathogenic fungi Macrophomina phaseolina.</title>
        <authorList>
            <person name="Islam M.S."/>
            <person name="Haque M.S."/>
            <person name="Islam M.M."/>
            <person name="Emdad E.M."/>
            <person name="Halim A."/>
            <person name="Hossen Q.M.M."/>
            <person name="Hossain M.Z."/>
            <person name="Ahmed B."/>
            <person name="Rahim S."/>
            <person name="Rahman M.S."/>
            <person name="Alam M.M."/>
            <person name="Hou S."/>
            <person name="Wan X."/>
            <person name="Saito J.A."/>
            <person name="Alam M."/>
        </authorList>
    </citation>
    <scope>NUCLEOTIDE SEQUENCE [LARGE SCALE GENOMIC DNA]</scope>
    <source>
        <strain evidence="3 4">MS6</strain>
    </source>
</reference>
<dbReference type="InterPro" id="IPR019194">
    <property type="entry name" value="Tscrpt_elong_fac_Eaf_N"/>
</dbReference>
<dbReference type="HOGENOM" id="CLU_463853_0_0_1"/>
<dbReference type="Pfam" id="PF09816">
    <property type="entry name" value="EAF"/>
    <property type="match status" value="1"/>
</dbReference>
<gene>
    <name evidence="3" type="ORF">MPH_10880</name>
</gene>
<dbReference type="eggNOG" id="ENOG502SEGQ">
    <property type="taxonomic scope" value="Eukaryota"/>
</dbReference>
<feature type="compositionally biased region" description="Acidic residues" evidence="1">
    <location>
        <begin position="455"/>
        <end position="464"/>
    </location>
</feature>
<evidence type="ECO:0000313" key="4">
    <source>
        <dbReference type="Proteomes" id="UP000007129"/>
    </source>
</evidence>
<evidence type="ECO:0000256" key="1">
    <source>
        <dbReference type="SAM" id="MobiDB-lite"/>
    </source>
</evidence>
<feature type="compositionally biased region" description="Low complexity" evidence="1">
    <location>
        <begin position="331"/>
        <end position="353"/>
    </location>
</feature>